<gene>
    <name evidence="4" type="ORF">OSB04_001758</name>
</gene>
<dbReference type="EMBL" id="JARYMX010000001">
    <property type="protein sequence ID" value="KAJ9565792.1"/>
    <property type="molecule type" value="Genomic_DNA"/>
</dbReference>
<dbReference type="InterPro" id="IPR054722">
    <property type="entry name" value="PolX-like_BBD"/>
</dbReference>
<dbReference type="PROSITE" id="PS50158">
    <property type="entry name" value="ZF_CCHC"/>
    <property type="match status" value="1"/>
</dbReference>
<dbReference type="Pfam" id="PF14223">
    <property type="entry name" value="Retrotran_gag_2"/>
    <property type="match status" value="1"/>
</dbReference>
<feature type="domain" description="Integrase catalytic" evidence="3">
    <location>
        <begin position="528"/>
        <end position="644"/>
    </location>
</feature>
<dbReference type="Proteomes" id="UP001172457">
    <property type="component" value="Chromosome 1"/>
</dbReference>
<keyword evidence="1" id="KW-0479">Metal-binding</keyword>
<dbReference type="Gene3D" id="3.30.420.10">
    <property type="entry name" value="Ribonuclease H-like superfamily/Ribonuclease H"/>
    <property type="match status" value="1"/>
</dbReference>
<dbReference type="InterPro" id="IPR025724">
    <property type="entry name" value="GAG-pre-integrase_dom"/>
</dbReference>
<dbReference type="InterPro" id="IPR036875">
    <property type="entry name" value="Znf_CCHC_sf"/>
</dbReference>
<feature type="domain" description="CCHC-type" evidence="2">
    <location>
        <begin position="291"/>
        <end position="305"/>
    </location>
</feature>
<evidence type="ECO:0008006" key="6">
    <source>
        <dbReference type="Google" id="ProtNLM"/>
    </source>
</evidence>
<evidence type="ECO:0000256" key="1">
    <source>
        <dbReference type="PROSITE-ProRule" id="PRU00047"/>
    </source>
</evidence>
<dbReference type="PANTHER" id="PTHR47592">
    <property type="entry name" value="PBF68 PROTEIN"/>
    <property type="match status" value="1"/>
</dbReference>
<dbReference type="GO" id="GO:0008270">
    <property type="term" value="F:zinc ion binding"/>
    <property type="evidence" value="ECO:0007669"/>
    <property type="project" value="UniProtKB-KW"/>
</dbReference>
<protein>
    <recommendedName>
        <fullName evidence="6">Retrovirus-related Pol polyprotein from transposon TNT 1-94</fullName>
    </recommendedName>
</protein>
<dbReference type="InterPro" id="IPR036397">
    <property type="entry name" value="RNaseH_sf"/>
</dbReference>
<organism evidence="4 5">
    <name type="scientific">Centaurea solstitialis</name>
    <name type="common">yellow star-thistle</name>
    <dbReference type="NCBI Taxonomy" id="347529"/>
    <lineage>
        <taxon>Eukaryota</taxon>
        <taxon>Viridiplantae</taxon>
        <taxon>Streptophyta</taxon>
        <taxon>Embryophyta</taxon>
        <taxon>Tracheophyta</taxon>
        <taxon>Spermatophyta</taxon>
        <taxon>Magnoliopsida</taxon>
        <taxon>eudicotyledons</taxon>
        <taxon>Gunneridae</taxon>
        <taxon>Pentapetalae</taxon>
        <taxon>asterids</taxon>
        <taxon>campanulids</taxon>
        <taxon>Asterales</taxon>
        <taxon>Asteraceae</taxon>
        <taxon>Carduoideae</taxon>
        <taxon>Cardueae</taxon>
        <taxon>Centaureinae</taxon>
        <taxon>Centaurea</taxon>
    </lineage>
</organism>
<accession>A0AA38WM25</accession>
<evidence type="ECO:0000313" key="4">
    <source>
        <dbReference type="EMBL" id="KAJ9565792.1"/>
    </source>
</evidence>
<dbReference type="PANTHER" id="PTHR47592:SF27">
    <property type="entry name" value="OS08G0421700 PROTEIN"/>
    <property type="match status" value="1"/>
</dbReference>
<dbReference type="InterPro" id="IPR001878">
    <property type="entry name" value="Znf_CCHC"/>
</dbReference>
<evidence type="ECO:0000313" key="5">
    <source>
        <dbReference type="Proteomes" id="UP001172457"/>
    </source>
</evidence>
<dbReference type="GO" id="GO:0003676">
    <property type="term" value="F:nucleic acid binding"/>
    <property type="evidence" value="ECO:0007669"/>
    <property type="project" value="InterPro"/>
</dbReference>
<dbReference type="Pfam" id="PF22936">
    <property type="entry name" value="Pol_BBD"/>
    <property type="match status" value="1"/>
</dbReference>
<dbReference type="Pfam" id="PF13976">
    <property type="entry name" value="gag_pre-integrs"/>
    <property type="match status" value="1"/>
</dbReference>
<dbReference type="Pfam" id="PF00665">
    <property type="entry name" value="rve"/>
    <property type="match status" value="1"/>
</dbReference>
<comment type="caution">
    <text evidence="4">The sequence shown here is derived from an EMBL/GenBank/DDBJ whole genome shotgun (WGS) entry which is preliminary data.</text>
</comment>
<sequence>MDANGNPTVSAVMTTSTLVTIILIVSSIASRISSGGLPIVPMNHAEKPEKFSGLHFKHRQQKMFFYLTTLNLARYLSEDVPQVPEGQTDIHVVSAIEAWKHSDFLCRNLCPQWSHALYNVYSASNTSKELWQSLEKKYKTEDAGSKKFVIARFLEFKMNDSKTVMSQVQELQVMLHDIHAEGMIVSEPFQVAAIIEKLPPTWMDFKNHLKYKRKEMSVEDLVGRLRIEEDNKIGQKRSFGSNSAKANVVEHGQASRTNKTKFMKGREPKIARGYNLGPRGGIMKKRFQGNCYNCDKPGHRALNCRLPKREKTKQANFMDDVARDVSVLNLMTMISEVNLVGSNPKEWWIDTGATRYLYSDKEMFHEFKTVGDGEKLFMGNFATADIKGNRAQDDFGKDLTLNDVLYVPEIRKNLVPGWLLNKHGFCLSDKFVLTKMGVFVGKGYAVNGMFKLNVMAVKPSVNEINKYSAYLLESSYMWHGRFGHVNFDTLRRLINLEVIPKFHIDSKYKCQTCVETKLTRTSFQSIESSTNPLDMIHTDVCDMKSNPSRGGNKFFITFIDDCTKYCYIYLLKSKDEAIEKFVLYKNEVENQHNKRIKVLRNDRGGEYVSPFAEFCGNNGIRHEFTAPYSPQQNGIAKRKNRTLK</sequence>
<keyword evidence="1" id="KW-0863">Zinc-finger</keyword>
<keyword evidence="5" id="KW-1185">Reference proteome</keyword>
<dbReference type="InterPro" id="IPR012337">
    <property type="entry name" value="RNaseH-like_sf"/>
</dbReference>
<reference evidence="4" key="1">
    <citation type="submission" date="2023-03" db="EMBL/GenBank/DDBJ databases">
        <title>Chromosome-scale reference genome and RAD-based genetic map of yellow starthistle (Centaurea solstitialis) reveal putative structural variation and QTLs associated with invader traits.</title>
        <authorList>
            <person name="Reatini B."/>
            <person name="Cang F.A."/>
            <person name="Jiang Q."/>
            <person name="Mckibben M.T.W."/>
            <person name="Barker M.S."/>
            <person name="Rieseberg L.H."/>
            <person name="Dlugosch K.M."/>
        </authorList>
    </citation>
    <scope>NUCLEOTIDE SEQUENCE</scope>
    <source>
        <strain evidence="4">CAN-66</strain>
        <tissue evidence="4">Leaf</tissue>
    </source>
</reference>
<dbReference type="PROSITE" id="PS50994">
    <property type="entry name" value="INTEGRASE"/>
    <property type="match status" value="1"/>
</dbReference>
<proteinExistence type="predicted"/>
<evidence type="ECO:0000259" key="2">
    <source>
        <dbReference type="PROSITE" id="PS50158"/>
    </source>
</evidence>
<dbReference type="AlphaFoldDB" id="A0AA38WM25"/>
<dbReference type="SUPFAM" id="SSF53098">
    <property type="entry name" value="Ribonuclease H-like"/>
    <property type="match status" value="1"/>
</dbReference>
<name>A0AA38WM25_9ASTR</name>
<dbReference type="InterPro" id="IPR001584">
    <property type="entry name" value="Integrase_cat-core"/>
</dbReference>
<keyword evidence="1" id="KW-0862">Zinc</keyword>
<dbReference type="GO" id="GO:0015074">
    <property type="term" value="P:DNA integration"/>
    <property type="evidence" value="ECO:0007669"/>
    <property type="project" value="InterPro"/>
</dbReference>
<evidence type="ECO:0000259" key="3">
    <source>
        <dbReference type="PROSITE" id="PS50994"/>
    </source>
</evidence>
<dbReference type="SUPFAM" id="SSF57756">
    <property type="entry name" value="Retrovirus zinc finger-like domains"/>
    <property type="match status" value="1"/>
</dbReference>